<name>A0A1H0UE97_9CLOT</name>
<dbReference type="GO" id="GO:0004413">
    <property type="term" value="F:homoserine kinase activity"/>
    <property type="evidence" value="ECO:0007669"/>
    <property type="project" value="TreeGrafter"/>
</dbReference>
<evidence type="ECO:0000313" key="4">
    <source>
        <dbReference type="Proteomes" id="UP000198597"/>
    </source>
</evidence>
<dbReference type="STRING" id="94869.SAMN04488529_11081"/>
<evidence type="ECO:0000259" key="2">
    <source>
        <dbReference type="Pfam" id="PF01636"/>
    </source>
</evidence>
<dbReference type="InterPro" id="IPR002575">
    <property type="entry name" value="Aminoglycoside_PTrfase"/>
</dbReference>
<dbReference type="AlphaFoldDB" id="A0A1H0UE97"/>
<proteinExistence type="inferred from homology"/>
<keyword evidence="4" id="KW-1185">Reference proteome</keyword>
<organism evidence="3 4">
    <name type="scientific">Clostridium gasigenes</name>
    <dbReference type="NCBI Taxonomy" id="94869"/>
    <lineage>
        <taxon>Bacteria</taxon>
        <taxon>Bacillati</taxon>
        <taxon>Bacillota</taxon>
        <taxon>Clostridia</taxon>
        <taxon>Eubacteriales</taxon>
        <taxon>Clostridiaceae</taxon>
        <taxon>Clostridium</taxon>
    </lineage>
</organism>
<dbReference type="OrthoDB" id="9800774at2"/>
<dbReference type="SUPFAM" id="SSF56112">
    <property type="entry name" value="Protein kinase-like (PK-like)"/>
    <property type="match status" value="1"/>
</dbReference>
<dbReference type="Proteomes" id="UP000198597">
    <property type="component" value="Unassembled WGS sequence"/>
</dbReference>
<dbReference type="InterPro" id="IPR011009">
    <property type="entry name" value="Kinase-like_dom_sf"/>
</dbReference>
<protein>
    <submittedName>
        <fullName evidence="3">Ser/Thr protein kinase RdoA involved in Cpx stress response, MazF antagonist</fullName>
    </submittedName>
</protein>
<evidence type="ECO:0000313" key="3">
    <source>
        <dbReference type="EMBL" id="SDP64612.1"/>
    </source>
</evidence>
<comment type="similarity">
    <text evidence="1">Belongs to the pseudomonas-type ThrB family.</text>
</comment>
<dbReference type="Gene3D" id="3.90.1200.10">
    <property type="match status" value="1"/>
</dbReference>
<dbReference type="EMBL" id="FNJM01000010">
    <property type="protein sequence ID" value="SDP64612.1"/>
    <property type="molecule type" value="Genomic_DNA"/>
</dbReference>
<dbReference type="GO" id="GO:0009088">
    <property type="term" value="P:threonine biosynthetic process"/>
    <property type="evidence" value="ECO:0007669"/>
    <property type="project" value="TreeGrafter"/>
</dbReference>
<gene>
    <name evidence="3" type="ORF">SAMN04488529_11081</name>
</gene>
<dbReference type="InterPro" id="IPR050249">
    <property type="entry name" value="Pseudomonas-type_ThrB"/>
</dbReference>
<sequence length="314" mass="37191">MISSYTDYGSLLKRINQLYKVDVVKVKLHRDMIGRVYLFQSNNKKYVLKLYRSSKCGDAFQTIDILQYLRENGYPAISIVPTKNDKMSVYLDTPEGRCVGILFDFVEGKEPDRKIEIENIGLQIGWLHRLMGKYPYKLIIRTKSDYIDDYISIMREVNYIPERIIELEKYGDELWNRIGMLPRGFCHGDLHVGNMLQTEASEYVLLDFDDASGDFPIMDVAYLSDDTNFNNFSEESYDKTTRLFDRFYKGYIKEQTISAVEINSIYDFVAIRHYQIIARIVRCQGFQSIDQKDMDKQYEWLLHWKNLCEMKRHY</sequence>
<dbReference type="PANTHER" id="PTHR21064">
    <property type="entry name" value="AMINOGLYCOSIDE PHOSPHOTRANSFERASE DOMAIN-CONTAINING PROTEIN-RELATED"/>
    <property type="match status" value="1"/>
</dbReference>
<dbReference type="PANTHER" id="PTHR21064:SF6">
    <property type="entry name" value="AMINOGLYCOSIDE PHOSPHOTRANSFERASE DOMAIN-CONTAINING PROTEIN"/>
    <property type="match status" value="1"/>
</dbReference>
<keyword evidence="3" id="KW-0808">Transferase</keyword>
<dbReference type="Pfam" id="PF01636">
    <property type="entry name" value="APH"/>
    <property type="match status" value="1"/>
</dbReference>
<reference evidence="3 4" key="1">
    <citation type="submission" date="2016-10" db="EMBL/GenBank/DDBJ databases">
        <authorList>
            <person name="de Groot N.N."/>
        </authorList>
    </citation>
    <scope>NUCLEOTIDE SEQUENCE [LARGE SCALE GENOMIC DNA]</scope>
    <source>
        <strain evidence="3 4">DSM 12272</strain>
    </source>
</reference>
<keyword evidence="3" id="KW-0418">Kinase</keyword>
<accession>A0A1H0UE97</accession>
<evidence type="ECO:0000256" key="1">
    <source>
        <dbReference type="ARBA" id="ARBA00038240"/>
    </source>
</evidence>
<feature type="domain" description="Aminoglycoside phosphotransferase" evidence="2">
    <location>
        <begin position="31"/>
        <end position="235"/>
    </location>
</feature>
<dbReference type="Gene3D" id="3.30.200.20">
    <property type="entry name" value="Phosphorylase Kinase, domain 1"/>
    <property type="match status" value="1"/>
</dbReference>
<dbReference type="RefSeq" id="WP_089971376.1">
    <property type="nucleotide sequence ID" value="NZ_FNJM01000010.1"/>
</dbReference>